<dbReference type="NCBIfam" id="TIGR00217">
    <property type="entry name" value="malQ"/>
    <property type="match status" value="1"/>
</dbReference>
<sequence length="734" mass="82112">MDKSETLSRLAELVGIEPVYWDIFGHRNETSEDTKRLMIAAMGLPLGEANDAAAEYLQALEERTWRRWLQFVTVIRRGQPMTVPLNLPADVAMQPIVWSLTAEDGRVVSGKLQPGTLSESDSRIIYSTKVVRLDMPLPEDISDGYYHLIININSISAHGMVVIAPTMSYMPAWFLADERRWGVACHLYALRSENDWGIGDFTTLGKLTTALAGIGATCIGLNPLHALFPHNPLHCSPYSPSSRLFLNPLYIDVSAVPELVECDRACKRIRTARFQKRLKQARATTHVDYIAVAALKFEVLELLHACFESQHPAGRKTDDRRRAFQLFCEAGGEPLYRFALYQALVDAHKGLGWHDWPVPFQTTTSAAVQAFAQEKVHARRIAYHLYLQWEADRQLGAAAQHCTDNGLSVGLYRDLAVGVDPAGADVWSHQETFAAARVGAPPDQFNAKGQDWGSPPFNPLRLQENGYADFIAVLRANMRHAGALRIDHVMALMHLFWIPLGGNPSTGAYVGYPFDDLLGIVALESHRHRCMVIGEDLGTVPPEFRDRMTAEGILSYRVLMFERWPGENLFKRPNTYPPVALATASTHDLPTVAGHWHGTDIALKRQLNLVSADQPAETLVEKRNTDRQLLRAALMDQELLGQDFPLNPALDDGHMQTLILAVHRFLARSSSRLMLVNLDDLLLETTQLNLPGTVDEYSNWQRKIKFLVENLKDNHYLHTSAAAIHADRSARPAV</sequence>
<evidence type="ECO:0000313" key="10">
    <source>
        <dbReference type="EMBL" id="VBB68902.1"/>
    </source>
</evidence>
<proteinExistence type="inferred from homology"/>
<keyword evidence="5 10" id="KW-0808">Transferase</keyword>
<comment type="similarity">
    <text evidence="2">Belongs to the disproportionating enzyme family.</text>
</comment>
<evidence type="ECO:0000256" key="1">
    <source>
        <dbReference type="ARBA" id="ARBA00000439"/>
    </source>
</evidence>
<dbReference type="Pfam" id="PF21226">
    <property type="entry name" value="MalQ_N"/>
    <property type="match status" value="1"/>
</dbReference>
<dbReference type="PANTHER" id="PTHR32438">
    <property type="entry name" value="4-ALPHA-GLUCANOTRANSFERASE DPE1, CHLOROPLASTIC/AMYLOPLASTIC"/>
    <property type="match status" value="1"/>
</dbReference>
<comment type="catalytic activity">
    <reaction evidence="1">
        <text>Transfers a segment of a (1-&gt;4)-alpha-D-glucan to a new position in an acceptor, which may be glucose or a (1-&gt;4)-alpha-D-glucan.</text>
        <dbReference type="EC" id="2.4.1.25"/>
    </reaction>
</comment>
<name>A0A484HAU5_9ZZZZ</name>
<dbReference type="InterPro" id="IPR003385">
    <property type="entry name" value="Glyco_hydro_77"/>
</dbReference>
<accession>A0A484HAU5</accession>
<dbReference type="EMBL" id="LR026963">
    <property type="protein sequence ID" value="VBB68902.1"/>
    <property type="molecule type" value="Genomic_DNA"/>
</dbReference>
<keyword evidence="4 10" id="KW-0328">Glycosyltransferase</keyword>
<dbReference type="PANTHER" id="PTHR32438:SF5">
    <property type="entry name" value="4-ALPHA-GLUCANOTRANSFERASE DPE1, CHLOROPLASTIC_AMYLOPLASTIC"/>
    <property type="match status" value="1"/>
</dbReference>
<gene>
    <name evidence="10" type="ORF">RIEGSTA812A_PEG_375</name>
</gene>
<evidence type="ECO:0000256" key="2">
    <source>
        <dbReference type="ARBA" id="ARBA00005684"/>
    </source>
</evidence>
<dbReference type="Gene3D" id="3.20.20.80">
    <property type="entry name" value="Glycosidases"/>
    <property type="match status" value="1"/>
</dbReference>
<evidence type="ECO:0000259" key="9">
    <source>
        <dbReference type="Pfam" id="PF21226"/>
    </source>
</evidence>
<reference evidence="10" key="1">
    <citation type="submission" date="2018-10" db="EMBL/GenBank/DDBJ databases">
        <authorList>
            <person name="Gruber-Vodicka H."/>
            <person name="Jaeckle O."/>
        </authorList>
    </citation>
    <scope>NUCLEOTIDE SEQUENCE</scope>
</reference>
<dbReference type="GO" id="GO:0004134">
    <property type="term" value="F:4-alpha-glucanotransferase activity"/>
    <property type="evidence" value="ECO:0007669"/>
    <property type="project" value="UniProtKB-EC"/>
</dbReference>
<evidence type="ECO:0000256" key="4">
    <source>
        <dbReference type="ARBA" id="ARBA00022676"/>
    </source>
</evidence>
<feature type="domain" description="MalQ N-terminal beta-sandwich" evidence="9">
    <location>
        <begin position="70"/>
        <end position="165"/>
    </location>
</feature>
<dbReference type="InterPro" id="IPR017853">
    <property type="entry name" value="GH"/>
</dbReference>
<dbReference type="SUPFAM" id="SSF51445">
    <property type="entry name" value="(Trans)glycosidases"/>
    <property type="match status" value="1"/>
</dbReference>
<evidence type="ECO:0000256" key="8">
    <source>
        <dbReference type="ARBA" id="ARBA00031501"/>
    </source>
</evidence>
<evidence type="ECO:0000256" key="5">
    <source>
        <dbReference type="ARBA" id="ARBA00022679"/>
    </source>
</evidence>
<dbReference type="InterPro" id="IPR048458">
    <property type="entry name" value="MalQ_N"/>
</dbReference>
<evidence type="ECO:0000256" key="6">
    <source>
        <dbReference type="ARBA" id="ARBA00023277"/>
    </source>
</evidence>
<evidence type="ECO:0000256" key="7">
    <source>
        <dbReference type="ARBA" id="ARBA00031423"/>
    </source>
</evidence>
<dbReference type="Pfam" id="PF02446">
    <property type="entry name" value="Glyco_hydro_77"/>
    <property type="match status" value="1"/>
</dbReference>
<dbReference type="EC" id="2.4.1.25" evidence="3"/>
<organism evidence="10">
    <name type="scientific">invertebrate metagenome</name>
    <dbReference type="NCBI Taxonomy" id="1711999"/>
    <lineage>
        <taxon>unclassified sequences</taxon>
        <taxon>metagenomes</taxon>
        <taxon>organismal metagenomes</taxon>
    </lineage>
</organism>
<protein>
    <recommendedName>
        <fullName evidence="3">4-alpha-glucanotransferase</fullName>
        <ecNumber evidence="3">2.4.1.25</ecNumber>
    </recommendedName>
    <alternativeName>
        <fullName evidence="7">Amylomaltase</fullName>
    </alternativeName>
    <alternativeName>
        <fullName evidence="8">Disproportionating enzyme</fullName>
    </alternativeName>
</protein>
<dbReference type="GO" id="GO:0005975">
    <property type="term" value="P:carbohydrate metabolic process"/>
    <property type="evidence" value="ECO:0007669"/>
    <property type="project" value="InterPro"/>
</dbReference>
<dbReference type="AlphaFoldDB" id="A0A484HAU5"/>
<keyword evidence="6" id="KW-0119">Carbohydrate metabolism</keyword>
<evidence type="ECO:0000256" key="3">
    <source>
        <dbReference type="ARBA" id="ARBA00012560"/>
    </source>
</evidence>